<dbReference type="SMART" id="SM00421">
    <property type="entry name" value="HTH_LUXR"/>
    <property type="match status" value="1"/>
</dbReference>
<name>A0ABW0A076_9ACTN</name>
<comment type="caution">
    <text evidence="5">The sequence shown here is derived from an EMBL/GenBank/DDBJ whole genome shotgun (WGS) entry which is preliminary data.</text>
</comment>
<keyword evidence="3" id="KW-0804">Transcription</keyword>
<dbReference type="PANTHER" id="PTHR43214:SF24">
    <property type="entry name" value="TRANSCRIPTIONAL REGULATORY PROTEIN NARL-RELATED"/>
    <property type="match status" value="1"/>
</dbReference>
<dbReference type="RefSeq" id="WP_382044598.1">
    <property type="nucleotide sequence ID" value="NZ_JBHSKJ010000011.1"/>
</dbReference>
<evidence type="ECO:0000313" key="5">
    <source>
        <dbReference type="EMBL" id="MFC5147052.1"/>
    </source>
</evidence>
<evidence type="ECO:0000256" key="3">
    <source>
        <dbReference type="ARBA" id="ARBA00023163"/>
    </source>
</evidence>
<dbReference type="InterPro" id="IPR016032">
    <property type="entry name" value="Sig_transdc_resp-reg_C-effctor"/>
</dbReference>
<dbReference type="PANTHER" id="PTHR43214">
    <property type="entry name" value="TWO-COMPONENT RESPONSE REGULATOR"/>
    <property type="match status" value="1"/>
</dbReference>
<dbReference type="Pfam" id="PF00196">
    <property type="entry name" value="GerE"/>
    <property type="match status" value="1"/>
</dbReference>
<dbReference type="Proteomes" id="UP001596222">
    <property type="component" value="Unassembled WGS sequence"/>
</dbReference>
<sequence>MGESPVLQTHERPTETARITVEVHASDPISRAGAVSQLRLHPEMDLIGDGPQSSGASVAVVLSDTLDTPALLQLRRLARSGTARVVLVVGRIREPELMHVLECGVSAILWRHEAGPEALRRAVLAAARSQGDLPADLLGRLLDQVGRSQRNAGDGTCRVPTDLAARETDILRLIADGLDTAEIGARLGCSVRTVKNVLHGLTTRLRLRNRTHAVAYALREGFI</sequence>
<keyword evidence="6" id="KW-1185">Reference proteome</keyword>
<proteinExistence type="predicted"/>
<dbReference type="PROSITE" id="PS50043">
    <property type="entry name" value="HTH_LUXR_2"/>
    <property type="match status" value="1"/>
</dbReference>
<evidence type="ECO:0000259" key="4">
    <source>
        <dbReference type="PROSITE" id="PS50043"/>
    </source>
</evidence>
<organism evidence="5 6">
    <name type="scientific">Streptomyces aureoversilis</name>
    <dbReference type="NCBI Taxonomy" id="67277"/>
    <lineage>
        <taxon>Bacteria</taxon>
        <taxon>Bacillati</taxon>
        <taxon>Actinomycetota</taxon>
        <taxon>Actinomycetes</taxon>
        <taxon>Kitasatosporales</taxon>
        <taxon>Streptomycetaceae</taxon>
        <taxon>Streptomyces</taxon>
    </lineage>
</organism>
<dbReference type="CDD" id="cd06170">
    <property type="entry name" value="LuxR_C_like"/>
    <property type="match status" value="1"/>
</dbReference>
<dbReference type="Gene3D" id="3.40.50.2300">
    <property type="match status" value="1"/>
</dbReference>
<keyword evidence="1" id="KW-0805">Transcription regulation</keyword>
<dbReference type="InterPro" id="IPR000792">
    <property type="entry name" value="Tscrpt_reg_LuxR_C"/>
</dbReference>
<evidence type="ECO:0000256" key="1">
    <source>
        <dbReference type="ARBA" id="ARBA00023015"/>
    </source>
</evidence>
<dbReference type="InterPro" id="IPR039420">
    <property type="entry name" value="WalR-like"/>
</dbReference>
<gene>
    <name evidence="5" type="ORF">ACFPP6_20475</name>
</gene>
<dbReference type="EMBL" id="JBHSKJ010000011">
    <property type="protein sequence ID" value="MFC5147052.1"/>
    <property type="molecule type" value="Genomic_DNA"/>
</dbReference>
<keyword evidence="2" id="KW-0238">DNA-binding</keyword>
<protein>
    <submittedName>
        <fullName evidence="5">LuxR C-terminal-related transcriptional regulator</fullName>
    </submittedName>
</protein>
<feature type="domain" description="HTH luxR-type" evidence="4">
    <location>
        <begin position="156"/>
        <end position="221"/>
    </location>
</feature>
<reference evidence="6" key="1">
    <citation type="journal article" date="2019" name="Int. J. Syst. Evol. Microbiol.">
        <title>The Global Catalogue of Microorganisms (GCM) 10K type strain sequencing project: providing services to taxonomists for standard genome sequencing and annotation.</title>
        <authorList>
            <consortium name="The Broad Institute Genomics Platform"/>
            <consortium name="The Broad Institute Genome Sequencing Center for Infectious Disease"/>
            <person name="Wu L."/>
            <person name="Ma J."/>
        </authorList>
    </citation>
    <scope>NUCLEOTIDE SEQUENCE [LARGE SCALE GENOMIC DNA]</scope>
    <source>
        <strain evidence="6">CGMCC 4.1641</strain>
    </source>
</reference>
<dbReference type="PRINTS" id="PR00038">
    <property type="entry name" value="HTHLUXR"/>
</dbReference>
<evidence type="ECO:0000313" key="6">
    <source>
        <dbReference type="Proteomes" id="UP001596222"/>
    </source>
</evidence>
<accession>A0ABW0A076</accession>
<dbReference type="SUPFAM" id="SSF46894">
    <property type="entry name" value="C-terminal effector domain of the bipartite response regulators"/>
    <property type="match status" value="1"/>
</dbReference>
<evidence type="ECO:0000256" key="2">
    <source>
        <dbReference type="ARBA" id="ARBA00023125"/>
    </source>
</evidence>